<dbReference type="AlphaFoldDB" id="A0A1W2A6T5"/>
<protein>
    <submittedName>
        <fullName evidence="3">FHA domain-containing protein</fullName>
    </submittedName>
</protein>
<keyword evidence="1" id="KW-1133">Transmembrane helix</keyword>
<sequence length="160" mass="17667">MPGKMQILNIIVIVLQYSLVLLVYYFLYRVVNIASKDLTKLAIEPQAYLSLQLQTGEGTGSNQIPKLIVISDEKALLSQIVYPIAESLAIGRSQNNDLIINDTFVSHEHACISKSKQTYLIADLSSTNGTLLNSQRIEEETALADGDVIQIGAVTLKFER</sequence>
<gene>
    <name evidence="3" type="ORF">SAMN04488500_10566</name>
</gene>
<keyword evidence="1" id="KW-0472">Membrane</keyword>
<dbReference type="SUPFAM" id="SSF49879">
    <property type="entry name" value="SMAD/FHA domain"/>
    <property type="match status" value="1"/>
</dbReference>
<dbReference type="RefSeq" id="WP_084575005.1">
    <property type="nucleotide sequence ID" value="NZ_CP155572.1"/>
</dbReference>
<proteinExistence type="predicted"/>
<reference evidence="3 4" key="1">
    <citation type="submission" date="2017-04" db="EMBL/GenBank/DDBJ databases">
        <authorList>
            <person name="Afonso C.L."/>
            <person name="Miller P.J."/>
            <person name="Scott M.A."/>
            <person name="Spackman E."/>
            <person name="Goraichik I."/>
            <person name="Dimitrov K.M."/>
            <person name="Suarez D.L."/>
            <person name="Swayne D.E."/>
        </authorList>
    </citation>
    <scope>NUCLEOTIDE SEQUENCE [LARGE SCALE GENOMIC DNA]</scope>
    <source>
        <strain evidence="3 4">DSM 5090</strain>
    </source>
</reference>
<evidence type="ECO:0000256" key="1">
    <source>
        <dbReference type="SAM" id="Phobius"/>
    </source>
</evidence>
<evidence type="ECO:0000313" key="3">
    <source>
        <dbReference type="EMBL" id="SMC55978.1"/>
    </source>
</evidence>
<feature type="transmembrane region" description="Helical" evidence="1">
    <location>
        <begin position="7"/>
        <end position="27"/>
    </location>
</feature>
<name>A0A1W2A6T5_9FIRM</name>
<dbReference type="PROSITE" id="PS50006">
    <property type="entry name" value="FHA_DOMAIN"/>
    <property type="match status" value="1"/>
</dbReference>
<keyword evidence="4" id="KW-1185">Reference proteome</keyword>
<dbReference type="InterPro" id="IPR050923">
    <property type="entry name" value="Cell_Proc_Reg/RNA_Proc"/>
</dbReference>
<dbReference type="PANTHER" id="PTHR23308">
    <property type="entry name" value="NUCLEAR INHIBITOR OF PROTEIN PHOSPHATASE-1"/>
    <property type="match status" value="1"/>
</dbReference>
<dbReference type="SMART" id="SM00240">
    <property type="entry name" value="FHA"/>
    <property type="match status" value="1"/>
</dbReference>
<dbReference type="EMBL" id="FWXI01000005">
    <property type="protein sequence ID" value="SMC55978.1"/>
    <property type="molecule type" value="Genomic_DNA"/>
</dbReference>
<dbReference type="InterPro" id="IPR000253">
    <property type="entry name" value="FHA_dom"/>
</dbReference>
<evidence type="ECO:0000259" key="2">
    <source>
        <dbReference type="PROSITE" id="PS50006"/>
    </source>
</evidence>
<dbReference type="OrthoDB" id="9816434at2"/>
<dbReference type="STRING" id="112901.SAMN04488500_10566"/>
<evidence type="ECO:0000313" key="4">
    <source>
        <dbReference type="Proteomes" id="UP000192738"/>
    </source>
</evidence>
<feature type="domain" description="FHA" evidence="2">
    <location>
        <begin position="88"/>
        <end position="137"/>
    </location>
</feature>
<dbReference type="Proteomes" id="UP000192738">
    <property type="component" value="Unassembled WGS sequence"/>
</dbReference>
<dbReference type="InterPro" id="IPR008984">
    <property type="entry name" value="SMAD_FHA_dom_sf"/>
</dbReference>
<dbReference type="Pfam" id="PF00498">
    <property type="entry name" value="FHA"/>
    <property type="match status" value="1"/>
</dbReference>
<keyword evidence="1" id="KW-0812">Transmembrane</keyword>
<dbReference type="Gene3D" id="2.60.200.20">
    <property type="match status" value="1"/>
</dbReference>
<accession>A0A1W2A6T5</accession>
<dbReference type="CDD" id="cd00060">
    <property type="entry name" value="FHA"/>
    <property type="match status" value="1"/>
</dbReference>
<organism evidence="3 4">
    <name type="scientific">Sporomusa malonica</name>
    <dbReference type="NCBI Taxonomy" id="112901"/>
    <lineage>
        <taxon>Bacteria</taxon>
        <taxon>Bacillati</taxon>
        <taxon>Bacillota</taxon>
        <taxon>Negativicutes</taxon>
        <taxon>Selenomonadales</taxon>
        <taxon>Sporomusaceae</taxon>
        <taxon>Sporomusa</taxon>
    </lineage>
</organism>